<dbReference type="InterPro" id="IPR013731">
    <property type="entry name" value="OapA_N"/>
</dbReference>
<dbReference type="SUPFAM" id="SSF51261">
    <property type="entry name" value="Duplicated hybrid motif"/>
    <property type="match status" value="1"/>
</dbReference>
<dbReference type="Pfam" id="PF19425">
    <property type="entry name" value="Csd3_N2"/>
    <property type="match status" value="1"/>
</dbReference>
<sequence length="434" mass="49192">MVKPVQQLLEKLPRRHQVIILCVGILLLVLMVWPSEKASASRDMSVAEPLEPGVRYSLDLHLEAAETLEIEEPDFTWVEYEVRSGDSMAIIFQRLGFSARQLHDLTQASDANVLRRIHPGVVLRFAKNDDNELEALHYRLSQIETLVFERNEEGGYSSHREAKATDIRLAFAHAEITSNFWNAGVQAGLTQGQIMSLAELFGWDVDFALDIRRGDQFSVLFEQRFIDGHYVGTGQIVAAEFINQGERFTAVLHENGSYYTEKGRSLRKSFLRAPVAFNRVSSEFNPRRLHPVTGRVAPHRGIDYAAPVGTPVMASGDGRVVESGYNNLNGHYIFIQHGERYMTKYLHLHRRSVRQGDRVRQGQVIGQVGATGRVTGPHLHYEFLVDGTHRNPRTVNLPEAPSLAKEEMPVFNLIVEERMAMIDGRKRFYLAYAE</sequence>
<organism evidence="13 14">
    <name type="scientific">Aliidiomarina haloalkalitolerans</name>
    <dbReference type="NCBI Taxonomy" id="859059"/>
    <lineage>
        <taxon>Bacteria</taxon>
        <taxon>Pseudomonadati</taxon>
        <taxon>Pseudomonadota</taxon>
        <taxon>Gammaproteobacteria</taxon>
        <taxon>Alteromonadales</taxon>
        <taxon>Idiomarinaceae</taxon>
        <taxon>Aliidiomarina</taxon>
    </lineage>
</organism>
<dbReference type="PANTHER" id="PTHR21666">
    <property type="entry name" value="PEPTIDASE-RELATED"/>
    <property type="match status" value="1"/>
</dbReference>
<keyword evidence="6" id="KW-0862">Zinc</keyword>
<keyword evidence="5" id="KW-0378">Hydrolase</keyword>
<dbReference type="RefSeq" id="WP_126792565.1">
    <property type="nucleotide sequence ID" value="NZ_PIPI01000004.1"/>
</dbReference>
<evidence type="ECO:0000259" key="10">
    <source>
        <dbReference type="Pfam" id="PF04225"/>
    </source>
</evidence>
<dbReference type="Proteomes" id="UP000288212">
    <property type="component" value="Unassembled WGS sequence"/>
</dbReference>
<keyword evidence="8" id="KW-1133">Transmembrane helix</keyword>
<dbReference type="PANTHER" id="PTHR21666:SF288">
    <property type="entry name" value="CELL DIVISION PROTEIN YTFB"/>
    <property type="match status" value="1"/>
</dbReference>
<evidence type="ECO:0000259" key="11">
    <source>
        <dbReference type="Pfam" id="PF08525"/>
    </source>
</evidence>
<gene>
    <name evidence="13" type="ORF">CWE06_07045</name>
</gene>
<keyword evidence="3" id="KW-0645">Protease</keyword>
<evidence type="ECO:0000256" key="6">
    <source>
        <dbReference type="ARBA" id="ARBA00022833"/>
    </source>
</evidence>
<dbReference type="Gene3D" id="3.10.450.350">
    <property type="match status" value="2"/>
</dbReference>
<dbReference type="OrthoDB" id="9805070at2"/>
<comment type="caution">
    <text evidence="13">The sequence shown here is derived from an EMBL/GenBank/DDBJ whole genome shotgun (WGS) entry which is preliminary data.</text>
</comment>
<reference evidence="13 14" key="1">
    <citation type="journal article" date="2011" name="Front. Microbiol.">
        <title>Genomic signatures of strain selection and enhancement in Bacillus atrophaeus var. globigii, a historical biowarfare simulant.</title>
        <authorList>
            <person name="Gibbons H.S."/>
            <person name="Broomall S.M."/>
            <person name="McNew L.A."/>
            <person name="Daligault H."/>
            <person name="Chapman C."/>
            <person name="Bruce D."/>
            <person name="Karavis M."/>
            <person name="Krepps M."/>
            <person name="McGregor P.A."/>
            <person name="Hong C."/>
            <person name="Park K.H."/>
            <person name="Akmal A."/>
            <person name="Feldman A."/>
            <person name="Lin J.S."/>
            <person name="Chang W.E."/>
            <person name="Higgs B.W."/>
            <person name="Demirev P."/>
            <person name="Lindquist J."/>
            <person name="Liem A."/>
            <person name="Fochler E."/>
            <person name="Read T.D."/>
            <person name="Tapia R."/>
            <person name="Johnson S."/>
            <person name="Bishop-Lilly K.A."/>
            <person name="Detter C."/>
            <person name="Han C."/>
            <person name="Sozhamannan S."/>
            <person name="Rosenzweig C.N."/>
            <person name="Skowronski E.W."/>
        </authorList>
    </citation>
    <scope>NUCLEOTIDE SEQUENCE [LARGE SCALE GENOMIC DNA]</scope>
    <source>
        <strain evidence="13 14">AK5</strain>
    </source>
</reference>
<dbReference type="FunFam" id="2.70.70.10:FF:000002">
    <property type="entry name" value="Murein DD-endopeptidase MepM"/>
    <property type="match status" value="1"/>
</dbReference>
<protein>
    <submittedName>
        <fullName evidence="13">Peptidase M23</fullName>
    </submittedName>
</protein>
<evidence type="ECO:0000256" key="3">
    <source>
        <dbReference type="ARBA" id="ARBA00022670"/>
    </source>
</evidence>
<dbReference type="GO" id="GO:0004222">
    <property type="term" value="F:metalloendopeptidase activity"/>
    <property type="evidence" value="ECO:0007669"/>
    <property type="project" value="TreeGrafter"/>
</dbReference>
<comment type="cofactor">
    <cofactor evidence="1">
        <name>Zn(2+)</name>
        <dbReference type="ChEBI" id="CHEBI:29105"/>
    </cofactor>
</comment>
<dbReference type="GO" id="GO:0046872">
    <property type="term" value="F:metal ion binding"/>
    <property type="evidence" value="ECO:0007669"/>
    <property type="project" value="UniProtKB-KW"/>
</dbReference>
<evidence type="ECO:0000256" key="8">
    <source>
        <dbReference type="SAM" id="Phobius"/>
    </source>
</evidence>
<feature type="domain" description="Opacity-associated protein A LysM-like" evidence="10">
    <location>
        <begin position="77"/>
        <end position="158"/>
    </location>
</feature>
<evidence type="ECO:0000313" key="13">
    <source>
        <dbReference type="EMBL" id="RUO19788.1"/>
    </source>
</evidence>
<evidence type="ECO:0000259" key="9">
    <source>
        <dbReference type="Pfam" id="PF01551"/>
    </source>
</evidence>
<evidence type="ECO:0000256" key="7">
    <source>
        <dbReference type="ARBA" id="ARBA00023049"/>
    </source>
</evidence>
<dbReference type="InterPro" id="IPR011055">
    <property type="entry name" value="Dup_hybrid_motif"/>
</dbReference>
<evidence type="ECO:0000256" key="4">
    <source>
        <dbReference type="ARBA" id="ARBA00022723"/>
    </source>
</evidence>
<dbReference type="InterPro" id="IPR007340">
    <property type="entry name" value="LysM_Opacity-associatedA"/>
</dbReference>
<evidence type="ECO:0000313" key="14">
    <source>
        <dbReference type="Proteomes" id="UP000288212"/>
    </source>
</evidence>
<dbReference type="InterPro" id="IPR045834">
    <property type="entry name" value="Csd3_N2"/>
</dbReference>
<dbReference type="CDD" id="cd12797">
    <property type="entry name" value="M23_peptidase"/>
    <property type="match status" value="1"/>
</dbReference>
<feature type="domain" description="Csd3-like second N-terminal" evidence="12">
    <location>
        <begin position="173"/>
        <end position="286"/>
    </location>
</feature>
<dbReference type="GO" id="GO:0006508">
    <property type="term" value="P:proteolysis"/>
    <property type="evidence" value="ECO:0007669"/>
    <property type="project" value="UniProtKB-KW"/>
</dbReference>
<evidence type="ECO:0000256" key="5">
    <source>
        <dbReference type="ARBA" id="ARBA00022801"/>
    </source>
</evidence>
<evidence type="ECO:0000256" key="1">
    <source>
        <dbReference type="ARBA" id="ARBA00001947"/>
    </source>
</evidence>
<dbReference type="Pfam" id="PF08525">
    <property type="entry name" value="OapA_N"/>
    <property type="match status" value="1"/>
</dbReference>
<dbReference type="InterPro" id="IPR050570">
    <property type="entry name" value="Cell_wall_metabolism_enzyme"/>
</dbReference>
<comment type="subcellular location">
    <subcellularLocation>
        <location evidence="2">Cell envelope</location>
    </subcellularLocation>
</comment>
<keyword evidence="8" id="KW-0812">Transmembrane</keyword>
<dbReference type="Gene3D" id="2.70.70.10">
    <property type="entry name" value="Glucose Permease (Domain IIA)"/>
    <property type="match status" value="1"/>
</dbReference>
<feature type="transmembrane region" description="Helical" evidence="8">
    <location>
        <begin position="18"/>
        <end position="35"/>
    </location>
</feature>
<keyword evidence="8" id="KW-0472">Membrane</keyword>
<dbReference type="GO" id="GO:0042834">
    <property type="term" value="F:peptidoglycan binding"/>
    <property type="evidence" value="ECO:0007669"/>
    <property type="project" value="InterPro"/>
</dbReference>
<dbReference type="GO" id="GO:0030313">
    <property type="term" value="C:cell envelope"/>
    <property type="evidence" value="ECO:0007669"/>
    <property type="project" value="UniProtKB-SubCell"/>
</dbReference>
<evidence type="ECO:0000256" key="2">
    <source>
        <dbReference type="ARBA" id="ARBA00004196"/>
    </source>
</evidence>
<dbReference type="AlphaFoldDB" id="A0A432VTI7"/>
<keyword evidence="7" id="KW-0482">Metalloprotease</keyword>
<feature type="domain" description="M23ase beta-sheet core" evidence="9">
    <location>
        <begin position="298"/>
        <end position="392"/>
    </location>
</feature>
<keyword evidence="14" id="KW-1185">Reference proteome</keyword>
<proteinExistence type="predicted"/>
<dbReference type="Pfam" id="PF01551">
    <property type="entry name" value="Peptidase_M23"/>
    <property type="match status" value="1"/>
</dbReference>
<dbReference type="Pfam" id="PF04225">
    <property type="entry name" value="LysM_OapA"/>
    <property type="match status" value="1"/>
</dbReference>
<evidence type="ECO:0000259" key="12">
    <source>
        <dbReference type="Pfam" id="PF19425"/>
    </source>
</evidence>
<dbReference type="EMBL" id="PIPI01000004">
    <property type="protein sequence ID" value="RUO19788.1"/>
    <property type="molecule type" value="Genomic_DNA"/>
</dbReference>
<dbReference type="InterPro" id="IPR016047">
    <property type="entry name" value="M23ase_b-sheet_dom"/>
</dbReference>
<keyword evidence="4" id="KW-0479">Metal-binding</keyword>
<accession>A0A432VTI7</accession>
<feature type="domain" description="Opacity-associated protein A-like N-terminal" evidence="11">
    <location>
        <begin position="8"/>
        <end position="35"/>
    </location>
</feature>
<name>A0A432VTI7_9GAMM</name>